<accession>G9BAS5</accession>
<protein>
    <submittedName>
        <fullName evidence="2">Beta_propel domain protein</fullName>
    </submittedName>
</protein>
<proteinExistence type="predicted"/>
<dbReference type="Pfam" id="PF09826">
    <property type="entry name" value="Beta_propel"/>
    <property type="match status" value="1"/>
</dbReference>
<keyword evidence="1" id="KW-0812">Transmembrane</keyword>
<feature type="transmembrane region" description="Helical" evidence="1">
    <location>
        <begin position="12"/>
        <end position="33"/>
    </location>
</feature>
<dbReference type="PIRSF" id="PIRSF006425">
    <property type="entry name" value="UCP006425_WD40"/>
    <property type="match status" value="1"/>
</dbReference>
<name>G9BAS5_9ARCH</name>
<reference evidence="2" key="1">
    <citation type="journal article" date="2012" name="Environ. Microbiol.">
        <title>Genetic structure of three fosmid-fragments encoding 16S rRNA genes of the Miscellaneous Crenarchaeotic Group (MCG): implications for physiology and evolution of marine sedimentary archaea.</title>
        <authorList>
            <person name="Li P.Y."/>
            <person name="Xie B.B."/>
            <person name="Zhang X.Y."/>
            <person name="Qin Q.L."/>
            <person name="Dang H.Y."/>
            <person name="Wang X.M."/>
            <person name="Chen X.L."/>
            <person name="Yu J."/>
            <person name="Zhang Y.Z."/>
        </authorList>
    </citation>
    <scope>NUCLEOTIDE SEQUENCE</scope>
</reference>
<dbReference type="EMBL" id="HQ214612">
    <property type="protein sequence ID" value="ADP09450.1"/>
    <property type="molecule type" value="Genomic_DNA"/>
</dbReference>
<keyword evidence="1" id="KW-1133">Transmembrane helix</keyword>
<dbReference type="InterPro" id="IPR014441">
    <property type="entry name" value="UCP006425_b-propeller"/>
</dbReference>
<keyword evidence="1" id="KW-0472">Membrane</keyword>
<gene>
    <name evidence="2" type="ORF">E48-1C_5</name>
</gene>
<evidence type="ECO:0000256" key="1">
    <source>
        <dbReference type="SAM" id="Phobius"/>
    </source>
</evidence>
<organism evidence="2">
    <name type="scientific">uncultured marine crenarchaeote E48-1C</name>
    <dbReference type="NCBI Taxonomy" id="907718"/>
    <lineage>
        <taxon>Archaea</taxon>
        <taxon>Candidatus Bathyarchaeota</taxon>
        <taxon>environmental samples</taxon>
    </lineage>
</organism>
<dbReference type="InterPro" id="IPR019198">
    <property type="entry name" value="Beta_propeller_containing"/>
</dbReference>
<dbReference type="AlphaFoldDB" id="G9BAS5"/>
<dbReference type="SUPFAM" id="SSF75011">
    <property type="entry name" value="3-carboxy-cis,cis-mucoante lactonizing enzyme"/>
    <property type="match status" value="1"/>
</dbReference>
<sequence>MESRIKKRAQIYGIAAIILAVSIGTLCYNLGIYPESSGPSQGRQHTHLQIPSALLNTFTSYEELRDFLERAPYTAPDKYDPIREALKELWGLSAPNELGFSGETQGSGSEYSTTNIQVEGVDEADIVKTDGEHLYVVSGANIYILKAYPTEEAEVLSHIAFNTTYPAGIFVNSDRLAVLGCKHANHYKWYYESFYDQTKTSLVVYDITNRSTPTKLTNFTISGGYFSSRMIDEYVYFVVNQQAHIVNDTVLLPRVYSEVRVEEISATEIQYFNTSDSYYKFTTIVAINLQDITQEPTNKTILLGGASCMYVSLNNIYITFPKGDSTFIYRFHIDNDEIEPMADGEVPGYLLNQFSMDEHNDYFRIATTTRYVTRNWWETTSKNHVYVLDMNLIIVGKQEDLASGEKIYSARFIADRCYLVTFKKVDPLFVIDLSEPTKPTVLGKLKIPGYSDYLHPYDENHIIGVGKETIEAEEGDFAWYQGVKISLFDVNDVNNPKQIANFTIGERGTDSPVLSDHKAFLFDKSKNLLVIPVRVAEIDEDQYSGEVPPYVSGEPVWQGAFVFNITLAEGFVLRGNITHLEEDANIWDSSYWMTRTLYIEDVLYTVSNRKIKMNDLEELVPLKEIGLA</sequence>
<evidence type="ECO:0000313" key="2">
    <source>
        <dbReference type="EMBL" id="ADP09450.1"/>
    </source>
</evidence>